<dbReference type="EMBL" id="JAVDNV010000054">
    <property type="protein sequence ID" value="MDQ2312759.1"/>
    <property type="molecule type" value="Genomic_DNA"/>
</dbReference>
<gene>
    <name evidence="3" type="ORF">RBJ30_27360</name>
</gene>
<dbReference type="Proteomes" id="UP001236270">
    <property type="component" value="Unassembled WGS sequence"/>
</dbReference>
<evidence type="ECO:0000256" key="1">
    <source>
        <dbReference type="SAM" id="MobiDB-lite"/>
    </source>
</evidence>
<dbReference type="InterPro" id="IPR046058">
    <property type="entry name" value="WbuC_cupin"/>
</dbReference>
<dbReference type="AlphaFoldDB" id="A0AAW8HW94"/>
<evidence type="ECO:0000259" key="2">
    <source>
        <dbReference type="Pfam" id="PF19480"/>
    </source>
</evidence>
<evidence type="ECO:0000313" key="3">
    <source>
        <dbReference type="EMBL" id="MDQ2312759.1"/>
    </source>
</evidence>
<evidence type="ECO:0000313" key="4">
    <source>
        <dbReference type="Proteomes" id="UP001236270"/>
    </source>
</evidence>
<protein>
    <submittedName>
        <fullName evidence="3">Cupin fold metalloprotein, WbuC family</fullName>
    </submittedName>
</protein>
<organism evidence="3 4">
    <name type="scientific">Pluralibacter gergoviae</name>
    <name type="common">Enterobacter gergoviae</name>
    <dbReference type="NCBI Taxonomy" id="61647"/>
    <lineage>
        <taxon>Bacteria</taxon>
        <taxon>Pseudomonadati</taxon>
        <taxon>Pseudomonadota</taxon>
        <taxon>Gammaproteobacteria</taxon>
        <taxon>Enterobacterales</taxon>
        <taxon>Enterobacteriaceae</taxon>
        <taxon>Pluralibacter</taxon>
    </lineage>
</organism>
<feature type="compositionally biased region" description="Polar residues" evidence="1">
    <location>
        <begin position="1"/>
        <end position="16"/>
    </location>
</feature>
<comment type="caution">
    <text evidence="3">The sequence shown here is derived from an EMBL/GenBank/DDBJ whole genome shotgun (WGS) entry which is preliminary data.</text>
</comment>
<dbReference type="Pfam" id="PF19480">
    <property type="entry name" value="DUF6016"/>
    <property type="match status" value="1"/>
</dbReference>
<accession>A0AAW8HW94</accession>
<proteinExistence type="predicted"/>
<feature type="region of interest" description="Disordered" evidence="1">
    <location>
        <begin position="1"/>
        <end position="20"/>
    </location>
</feature>
<reference evidence="3" key="1">
    <citation type="submission" date="2023-08" db="EMBL/GenBank/DDBJ databases">
        <title>WGS of pathogenic bacterial species, Los Angeles County Public Health Laboratories.</title>
        <authorList>
            <person name="Garrigues J.M."/>
            <person name="Green N.M."/>
        </authorList>
    </citation>
    <scope>NUCLEOTIDE SEQUENCE</scope>
    <source>
        <strain evidence="3">LACPHL-BACT-2023-00068</strain>
    </source>
</reference>
<name>A0AAW8HW94_PLUGE</name>
<feature type="domain" description="Cupin fold metalloprotein WbuC cupin" evidence="2">
    <location>
        <begin position="4"/>
        <end position="43"/>
    </location>
</feature>
<sequence>MKQITMSDMQQQSAAAVQSPRLRAHRNFHPELSDSVQRLAIAM</sequence>
<feature type="non-terminal residue" evidence="3">
    <location>
        <position position="43"/>
    </location>
</feature>